<organism evidence="4">
    <name type="scientific">Uncultured Desulfatiglans sp</name>
    <dbReference type="NCBI Taxonomy" id="1748965"/>
    <lineage>
        <taxon>Bacteria</taxon>
        <taxon>Pseudomonadati</taxon>
        <taxon>Thermodesulfobacteriota</taxon>
        <taxon>Desulfobacteria</taxon>
        <taxon>Desulfatiglandales</taxon>
        <taxon>Desulfatiglandaceae</taxon>
        <taxon>Desulfatiglans</taxon>
        <taxon>environmental samples</taxon>
    </lineage>
</organism>
<name>A0A653A4D8_UNCDX</name>
<evidence type="ECO:0000313" key="4">
    <source>
        <dbReference type="EMBL" id="VBB42900.1"/>
    </source>
</evidence>
<dbReference type="GO" id="GO:0044550">
    <property type="term" value="P:secondary metabolite biosynthetic process"/>
    <property type="evidence" value="ECO:0007669"/>
    <property type="project" value="TreeGrafter"/>
</dbReference>
<dbReference type="PANTHER" id="PTHR43352:SF1">
    <property type="entry name" value="ANTHRANILATE--COA LIGASE"/>
    <property type="match status" value="1"/>
</dbReference>
<dbReference type="InterPro" id="IPR000873">
    <property type="entry name" value="AMP-dep_synth/lig_dom"/>
</dbReference>
<dbReference type="GO" id="GO:0005524">
    <property type="term" value="F:ATP binding"/>
    <property type="evidence" value="ECO:0007669"/>
    <property type="project" value="InterPro"/>
</dbReference>
<keyword evidence="1 4" id="KW-0436">Ligase</keyword>
<dbReference type="InterPro" id="IPR011957">
    <property type="entry name" value="Benz_CoA_lig"/>
</dbReference>
<proteinExistence type="predicted"/>
<feature type="domain" description="AMP-binding enzyme C-terminal" evidence="3">
    <location>
        <begin position="440"/>
        <end position="518"/>
    </location>
</feature>
<dbReference type="NCBIfam" id="TIGR02262">
    <property type="entry name" value="benz_CoA_lig"/>
    <property type="match status" value="1"/>
</dbReference>
<dbReference type="AlphaFoldDB" id="A0A653A4D8"/>
<dbReference type="PANTHER" id="PTHR43352">
    <property type="entry name" value="ACETYL-COA SYNTHETASE"/>
    <property type="match status" value="1"/>
</dbReference>
<dbReference type="InterPro" id="IPR025110">
    <property type="entry name" value="AMP-bd_C"/>
</dbReference>
<dbReference type="GO" id="GO:0018858">
    <property type="term" value="F:benzoate-CoA ligase activity"/>
    <property type="evidence" value="ECO:0007669"/>
    <property type="project" value="UniProtKB-EC"/>
</dbReference>
<dbReference type="SUPFAM" id="SSF56801">
    <property type="entry name" value="Acetyl-CoA synthetase-like"/>
    <property type="match status" value="1"/>
</dbReference>
<dbReference type="InterPro" id="IPR045851">
    <property type="entry name" value="AMP-bd_C_sf"/>
</dbReference>
<accession>A0A653A4D8</accession>
<sequence length="526" mass="58455">MAHGTSQDFFNAADYFVDRNVRQGRGHKVAVYTEHRNYTYNDIQKMTNKSANALRECGLRVDDRVLILLLDVPQFYAAFWGAIKIGAVPIPVNTTLGSEDYAYFLNDSRAKLLIISEELLPVVTHIQGNLPYLRDLVVISETEGAHIPFRQKYRHAPAEAATEYTTRDDVGFWLYSSGSTGLPKGAIHSHYDMVAATEGFAQAVIGLTEEDTVLSAARLFHAYGLGNSCYLPFGVGASVVLNSEVPTPEKVFRLVQRFRPTVFFDIPTHYAELLEYLEKRDQEKGAGSQADAAHEFSSVRICVSAGEALPAEIYRRWKERFGIEILDGIGTSELVHIFICNRPGDVRPGSSGKPVPGYELKLVDDQGKEVPKGEIGTLLVKGQTAAQQYWRGREKTLATMQGEWINTGDKYRGDADGYFWCAGRADDMLKVGDAWVSPIEVESCIAGHADVREVAVVGHMDEKGLVKPKAFVVLREGAEASSGLADDMRRWAADRLPPHHHPRWIEFVNQLPKGPTGKIQRSSLRE</sequence>
<dbReference type="Gene3D" id="3.40.50.12780">
    <property type="entry name" value="N-terminal domain of ligase-like"/>
    <property type="match status" value="1"/>
</dbReference>
<evidence type="ECO:0000259" key="3">
    <source>
        <dbReference type="Pfam" id="PF13193"/>
    </source>
</evidence>
<gene>
    <name evidence="4" type="primary">bclA</name>
    <name evidence="4" type="ORF">TRIP_B250017</name>
</gene>
<reference evidence="4" key="1">
    <citation type="submission" date="2018-07" db="EMBL/GenBank/DDBJ databases">
        <authorList>
            <consortium name="Genoscope - CEA"/>
            <person name="William W."/>
        </authorList>
    </citation>
    <scope>NUCLEOTIDE SEQUENCE</scope>
    <source>
        <strain evidence="4">IK1</strain>
    </source>
</reference>
<dbReference type="Gene3D" id="3.30.300.30">
    <property type="match status" value="1"/>
</dbReference>
<feature type="domain" description="AMP-dependent synthetase/ligase" evidence="2">
    <location>
        <begin position="19"/>
        <end position="390"/>
    </location>
</feature>
<evidence type="ECO:0000259" key="2">
    <source>
        <dbReference type="Pfam" id="PF00501"/>
    </source>
</evidence>
<dbReference type="InterPro" id="IPR042099">
    <property type="entry name" value="ANL_N_sf"/>
</dbReference>
<dbReference type="Pfam" id="PF13193">
    <property type="entry name" value="AMP-binding_C"/>
    <property type="match status" value="1"/>
</dbReference>
<dbReference type="Pfam" id="PF00501">
    <property type="entry name" value="AMP-binding"/>
    <property type="match status" value="1"/>
</dbReference>
<dbReference type="EMBL" id="UPXX01000018">
    <property type="protein sequence ID" value="VBB42900.1"/>
    <property type="molecule type" value="Genomic_DNA"/>
</dbReference>
<dbReference type="EC" id="6.2.1.25" evidence="4"/>
<protein>
    <submittedName>
        <fullName evidence="4">Benzoate--CoA ligase</fullName>
        <ecNumber evidence="4">6.2.1.25</ecNumber>
    </submittedName>
</protein>
<evidence type="ECO:0000256" key="1">
    <source>
        <dbReference type="ARBA" id="ARBA00022598"/>
    </source>
</evidence>